<comment type="function">
    <text evidence="6">May be involved in recombination.</text>
</comment>
<feature type="compositionally biased region" description="Basic and acidic residues" evidence="7">
    <location>
        <begin position="200"/>
        <end position="212"/>
    </location>
</feature>
<dbReference type="Proteomes" id="UP000254712">
    <property type="component" value="Unassembled WGS sequence"/>
</dbReference>
<accession>A0A379WZ37</accession>
<feature type="region of interest" description="Disordered" evidence="7">
    <location>
        <begin position="200"/>
        <end position="220"/>
    </location>
</feature>
<dbReference type="NCBIfam" id="NF001460">
    <property type="entry name" value="PRK00321.1-1"/>
    <property type="match status" value="1"/>
</dbReference>
<keyword evidence="5 6" id="KW-0233">DNA recombination</keyword>
<dbReference type="HAMAP" id="MF_00194">
    <property type="entry name" value="RdgC"/>
    <property type="match status" value="1"/>
</dbReference>
<dbReference type="Pfam" id="PF04381">
    <property type="entry name" value="RdgC"/>
    <property type="match status" value="1"/>
</dbReference>
<dbReference type="GO" id="GO:0006310">
    <property type="term" value="P:DNA recombination"/>
    <property type="evidence" value="ECO:0007669"/>
    <property type="project" value="UniProtKB-UniRule"/>
</dbReference>
<evidence type="ECO:0000256" key="6">
    <source>
        <dbReference type="HAMAP-Rule" id="MF_00194"/>
    </source>
</evidence>
<comment type="subcellular location">
    <subcellularLocation>
        <location evidence="1 6">Cytoplasm</location>
        <location evidence="1 6">Nucleoid</location>
    </subcellularLocation>
</comment>
<dbReference type="PANTHER" id="PTHR38103:SF1">
    <property type="entry name" value="RECOMBINATION-ASSOCIATED PROTEIN RDGC"/>
    <property type="match status" value="1"/>
</dbReference>
<keyword evidence="4 6" id="KW-0963">Cytoplasm</keyword>
<dbReference type="GO" id="GO:0005737">
    <property type="term" value="C:cytoplasm"/>
    <property type="evidence" value="ECO:0007669"/>
    <property type="project" value="UniProtKB-UniRule"/>
</dbReference>
<gene>
    <name evidence="6 8" type="primary">rdgC</name>
    <name evidence="8" type="ORF">NCTC8261_05572</name>
</gene>
<sequence length="303" mass="34182">MLWFKNLMVYRLSRDITLRAEEMEKQLASMTFTPCGSQDMAKMGWVPPMGSHSDALTHTANGQIIICARKEEKILPSPVIKQALEAKIQKLEADQGRKLKKTEKDSLKDEVLHSLLPRAFSRFSQTMMWIDTVNGLIMVDCASAKKAEDTLALLRKSLGSLPVVPLALENPIELTLTEWVRSGTVAPGFPVAGRSRIESDAGRWRRDPREKAGSGQRRDRRHIEAGKVVTKLALDWQQRIQFVMCDDGSIKRLKFCDELRDQNEDIDREDFAQRFDADFILMTGELAALIQSLVEGLGGEAQR</sequence>
<evidence type="ECO:0000256" key="5">
    <source>
        <dbReference type="ARBA" id="ARBA00023172"/>
    </source>
</evidence>
<reference evidence="8 9" key="1">
    <citation type="submission" date="2018-06" db="EMBL/GenBank/DDBJ databases">
        <authorList>
            <consortium name="Pathogen Informatics"/>
            <person name="Doyle S."/>
        </authorList>
    </citation>
    <scope>NUCLEOTIDE SEQUENCE [LARGE SCALE GENOMIC DNA]</scope>
    <source>
        <strain evidence="8 9">NCTC8261</strain>
    </source>
</reference>
<dbReference type="GO" id="GO:0003690">
    <property type="term" value="F:double-stranded DNA binding"/>
    <property type="evidence" value="ECO:0007669"/>
    <property type="project" value="TreeGrafter"/>
</dbReference>
<dbReference type="AlphaFoldDB" id="A0A379WZ37"/>
<dbReference type="EMBL" id="UGXT01000002">
    <property type="protein sequence ID" value="SUH39220.1"/>
    <property type="molecule type" value="Genomic_DNA"/>
</dbReference>
<name>A0A379WZ37_SALET</name>
<evidence type="ECO:0000256" key="2">
    <source>
        <dbReference type="ARBA" id="ARBA00008657"/>
    </source>
</evidence>
<dbReference type="InterPro" id="IPR007476">
    <property type="entry name" value="RdgC"/>
</dbReference>
<dbReference type="NCBIfam" id="NF001464">
    <property type="entry name" value="PRK00321.1-5"/>
    <property type="match status" value="1"/>
</dbReference>
<organism evidence="8 9">
    <name type="scientific">Salmonella enterica I</name>
    <dbReference type="NCBI Taxonomy" id="59201"/>
    <lineage>
        <taxon>Bacteria</taxon>
        <taxon>Pseudomonadati</taxon>
        <taxon>Pseudomonadota</taxon>
        <taxon>Gammaproteobacteria</taxon>
        <taxon>Enterobacterales</taxon>
        <taxon>Enterobacteriaceae</taxon>
        <taxon>Salmonella</taxon>
    </lineage>
</organism>
<evidence type="ECO:0000313" key="9">
    <source>
        <dbReference type="Proteomes" id="UP000254712"/>
    </source>
</evidence>
<evidence type="ECO:0000256" key="1">
    <source>
        <dbReference type="ARBA" id="ARBA00004453"/>
    </source>
</evidence>
<dbReference type="PANTHER" id="PTHR38103">
    <property type="entry name" value="RECOMBINATION-ASSOCIATED PROTEIN RDGC"/>
    <property type="match status" value="1"/>
</dbReference>
<evidence type="ECO:0000313" key="8">
    <source>
        <dbReference type="EMBL" id="SUH39220.1"/>
    </source>
</evidence>
<evidence type="ECO:0000256" key="3">
    <source>
        <dbReference type="ARBA" id="ARBA00022296"/>
    </source>
</evidence>
<protein>
    <recommendedName>
        <fullName evidence="3 6">Recombination-associated protein RdgC</fullName>
    </recommendedName>
</protein>
<dbReference type="GO" id="GO:0000018">
    <property type="term" value="P:regulation of DNA recombination"/>
    <property type="evidence" value="ECO:0007669"/>
    <property type="project" value="TreeGrafter"/>
</dbReference>
<evidence type="ECO:0000256" key="4">
    <source>
        <dbReference type="ARBA" id="ARBA00022490"/>
    </source>
</evidence>
<evidence type="ECO:0000256" key="7">
    <source>
        <dbReference type="SAM" id="MobiDB-lite"/>
    </source>
</evidence>
<dbReference type="NCBIfam" id="NF001462">
    <property type="entry name" value="PRK00321.1-3"/>
    <property type="match status" value="1"/>
</dbReference>
<proteinExistence type="inferred from homology"/>
<dbReference type="GO" id="GO:0043590">
    <property type="term" value="C:bacterial nucleoid"/>
    <property type="evidence" value="ECO:0007669"/>
    <property type="project" value="TreeGrafter"/>
</dbReference>
<comment type="similarity">
    <text evidence="2 6">Belongs to the RdgC family.</text>
</comment>